<feature type="region of interest" description="Disordered" evidence="1">
    <location>
        <begin position="1"/>
        <end position="24"/>
    </location>
</feature>
<evidence type="ECO:0000256" key="1">
    <source>
        <dbReference type="SAM" id="MobiDB-lite"/>
    </source>
</evidence>
<evidence type="ECO:0000313" key="2">
    <source>
        <dbReference type="EMBL" id="AAS03180.1"/>
    </source>
</evidence>
<proteinExistence type="predicted"/>
<name>Q742H2_MYCPA</name>
<dbReference type="KEGG" id="mpa:MAP_0863"/>
<feature type="compositionally biased region" description="Polar residues" evidence="1">
    <location>
        <begin position="7"/>
        <end position="20"/>
    </location>
</feature>
<reference evidence="2 3" key="1">
    <citation type="journal article" date="2005" name="Proc. Natl. Acad. Sci. U.S.A.">
        <title>The complete genome sequence of Mycobacterium avium subspecies paratuberculosis.</title>
        <authorList>
            <person name="Li L."/>
            <person name="Bannantine J.P."/>
            <person name="Zhang Q."/>
            <person name="Amonsin A."/>
            <person name="May B.J."/>
            <person name="Alt D."/>
            <person name="Banerji N."/>
            <person name="Kanjilal S."/>
            <person name="Kapur V."/>
        </authorList>
    </citation>
    <scope>NUCLEOTIDE SEQUENCE [LARGE SCALE GENOMIC DNA]</scope>
    <source>
        <strain evidence="3">ATCC BAA-968 / K-10</strain>
    </source>
</reference>
<dbReference type="EMBL" id="AE016958">
    <property type="protein sequence ID" value="AAS03180.1"/>
    <property type="molecule type" value="Genomic_DNA"/>
</dbReference>
<keyword evidence="3" id="KW-1185">Reference proteome</keyword>
<evidence type="ECO:0000313" key="3">
    <source>
        <dbReference type="Proteomes" id="UP000000580"/>
    </source>
</evidence>
<sequence length="224" mass="24223">MRLSSPMGISTIRNPLTRSNPPDLRRGISPWEGIVRVGGPRSLDMALMTVAAHPNTHNDVLIVGAGRSRHVLARFALRAGLVDPKLLVTNDCEAVTQSVRVNSWRYVVIDCAELMSASHDSMAKLDQACCDSGTTLFACDGPAESRAYSVDRLTWSCAVQSLRLVEEMPSHANGVFELRVVDNVPAPDIVSNSVVRVLIPANGRIGLADSGDDEEGPLILELRQ</sequence>
<accession>Q742H2</accession>
<gene>
    <name evidence="2" type="ordered locus">MAP_0863</name>
</gene>
<dbReference type="STRING" id="262316.MAP_0863"/>
<dbReference type="HOGENOM" id="CLU_1233889_0_0_11"/>
<protein>
    <submittedName>
        <fullName evidence="2">Uncharacterized protein</fullName>
    </submittedName>
</protein>
<dbReference type="Proteomes" id="UP000000580">
    <property type="component" value="Chromosome"/>
</dbReference>
<dbReference type="AlphaFoldDB" id="Q742H2"/>
<organism evidence="2 3">
    <name type="scientific">Mycolicibacterium paratuberculosis (strain ATCC BAA-968 / K-10)</name>
    <name type="common">Mycobacterium paratuberculosis</name>
    <dbReference type="NCBI Taxonomy" id="262316"/>
    <lineage>
        <taxon>Bacteria</taxon>
        <taxon>Bacillati</taxon>
        <taxon>Actinomycetota</taxon>
        <taxon>Actinomycetes</taxon>
        <taxon>Mycobacteriales</taxon>
        <taxon>Mycobacteriaceae</taxon>
        <taxon>Mycobacterium</taxon>
        <taxon>Mycobacterium avium complex (MAC)</taxon>
    </lineage>
</organism>